<evidence type="ECO:0000313" key="8">
    <source>
        <dbReference type="Proteomes" id="UP001165343"/>
    </source>
</evidence>
<dbReference type="Gene3D" id="3.40.30.10">
    <property type="entry name" value="Glutaredoxin"/>
    <property type="match status" value="1"/>
</dbReference>
<organism evidence="7 8">
    <name type="scientific">Sphingomonas anseongensis</name>
    <dbReference type="NCBI Taxonomy" id="2908207"/>
    <lineage>
        <taxon>Bacteria</taxon>
        <taxon>Pseudomonadati</taxon>
        <taxon>Pseudomonadota</taxon>
        <taxon>Alphaproteobacteria</taxon>
        <taxon>Sphingomonadales</taxon>
        <taxon>Sphingomonadaceae</taxon>
        <taxon>Sphingomonas</taxon>
    </lineage>
</organism>
<dbReference type="SUPFAM" id="SSF52833">
    <property type="entry name" value="Thioredoxin-like"/>
    <property type="match status" value="1"/>
</dbReference>
<evidence type="ECO:0000256" key="4">
    <source>
        <dbReference type="ARBA" id="ARBA00022982"/>
    </source>
</evidence>
<dbReference type="PANTHER" id="PTHR45694">
    <property type="entry name" value="GLUTAREDOXIN 2"/>
    <property type="match status" value="1"/>
</dbReference>
<dbReference type="CDD" id="cd03418">
    <property type="entry name" value="GRX_GRXb_1_3_like"/>
    <property type="match status" value="1"/>
</dbReference>
<dbReference type="PANTHER" id="PTHR45694:SF18">
    <property type="entry name" value="GLUTAREDOXIN-1-RELATED"/>
    <property type="match status" value="1"/>
</dbReference>
<reference evidence="7" key="1">
    <citation type="submission" date="2022-05" db="EMBL/GenBank/DDBJ databases">
        <authorList>
            <person name="Jo J.-H."/>
            <person name="Im W.-T."/>
        </authorList>
    </citation>
    <scope>NUCLEOTIDE SEQUENCE</scope>
    <source>
        <strain evidence="7">RG327</strain>
    </source>
</reference>
<dbReference type="EMBL" id="JAMGBC010000001">
    <property type="protein sequence ID" value="MCL6678737.1"/>
    <property type="molecule type" value="Genomic_DNA"/>
</dbReference>
<dbReference type="PROSITE" id="PS51354">
    <property type="entry name" value="GLUTAREDOXIN_2"/>
    <property type="match status" value="1"/>
</dbReference>
<protein>
    <recommendedName>
        <fullName evidence="5">Glutaredoxin</fullName>
    </recommendedName>
</protein>
<evidence type="ECO:0000256" key="5">
    <source>
        <dbReference type="RuleBase" id="RU364065"/>
    </source>
</evidence>
<proteinExistence type="inferred from homology"/>
<keyword evidence="5" id="KW-0676">Redox-active center</keyword>
<evidence type="ECO:0000259" key="6">
    <source>
        <dbReference type="PROSITE" id="PS50404"/>
    </source>
</evidence>
<keyword evidence="4 5" id="KW-0249">Electron transport</keyword>
<feature type="domain" description="GST N-terminal" evidence="6">
    <location>
        <begin position="2"/>
        <end position="85"/>
    </location>
</feature>
<dbReference type="NCBIfam" id="TIGR02181">
    <property type="entry name" value="GRX_bact"/>
    <property type="match status" value="1"/>
</dbReference>
<evidence type="ECO:0000256" key="3">
    <source>
        <dbReference type="ARBA" id="ARBA00022448"/>
    </source>
</evidence>
<evidence type="ECO:0000313" key="7">
    <source>
        <dbReference type="EMBL" id="MCL6678737.1"/>
    </source>
</evidence>
<gene>
    <name evidence="7" type="primary">grxC</name>
    <name evidence="7" type="ORF">LZ519_05315</name>
</gene>
<comment type="similarity">
    <text evidence="2 5">Belongs to the glutaredoxin family.</text>
</comment>
<dbReference type="InterPro" id="IPR014025">
    <property type="entry name" value="Glutaredoxin_subgr"/>
</dbReference>
<dbReference type="PRINTS" id="PR00160">
    <property type="entry name" value="GLUTAREDOXIN"/>
</dbReference>
<keyword evidence="8" id="KW-1185">Reference proteome</keyword>
<dbReference type="PROSITE" id="PS50404">
    <property type="entry name" value="GST_NTER"/>
    <property type="match status" value="1"/>
</dbReference>
<evidence type="ECO:0000256" key="1">
    <source>
        <dbReference type="ARBA" id="ARBA00002549"/>
    </source>
</evidence>
<dbReference type="Proteomes" id="UP001165343">
    <property type="component" value="Unassembled WGS sequence"/>
</dbReference>
<name>A0ABT0REP0_9SPHN</name>
<accession>A0ABT0REP0</accession>
<keyword evidence="3 5" id="KW-0813">Transport</keyword>
<comment type="caution">
    <text evidence="7">The sequence shown here is derived from an EMBL/GenBank/DDBJ whole genome shotgun (WGS) entry which is preliminary data.</text>
</comment>
<dbReference type="Pfam" id="PF00462">
    <property type="entry name" value="Glutaredoxin"/>
    <property type="match status" value="1"/>
</dbReference>
<dbReference type="InterPro" id="IPR002109">
    <property type="entry name" value="Glutaredoxin"/>
</dbReference>
<evidence type="ECO:0000256" key="2">
    <source>
        <dbReference type="ARBA" id="ARBA00007787"/>
    </source>
</evidence>
<dbReference type="InterPro" id="IPR036249">
    <property type="entry name" value="Thioredoxin-like_sf"/>
</dbReference>
<keyword evidence="5" id="KW-0963">Cytoplasm</keyword>
<comment type="function">
    <text evidence="1 5">Has a glutathione-disulfide oxidoreductase activity in the presence of NADPH and glutathione reductase. Reduces low molecular weight disulfides and proteins.</text>
</comment>
<dbReference type="RefSeq" id="WP_249867677.1">
    <property type="nucleotide sequence ID" value="NZ_JAMGBC010000001.1"/>
</dbReference>
<dbReference type="InterPro" id="IPR011900">
    <property type="entry name" value="GRX_bact"/>
</dbReference>
<sequence length="85" mass="9668">MAKVEIYTKTFCGFCVRARHLLESKGVDFEEYVIDGGGPKREEMIQRAKGRMTVPQIFIDGRHVGGCTELYELERDGKLSEWLAA</sequence>
<dbReference type="InterPro" id="IPR004045">
    <property type="entry name" value="Glutathione_S-Trfase_N"/>
</dbReference>